<proteinExistence type="predicted"/>
<feature type="non-terminal residue" evidence="1">
    <location>
        <position position="42"/>
    </location>
</feature>
<dbReference type="EMBL" id="KK119460">
    <property type="protein sequence ID" value="KFM75747.1"/>
    <property type="molecule type" value="Genomic_DNA"/>
</dbReference>
<sequence length="42" mass="4826">MPKRRKPEIVIKDLTNLQWETLLPQTYRLALIPIGTTAAFTS</sequence>
<keyword evidence="2" id="KW-1185">Reference proteome</keyword>
<evidence type="ECO:0000313" key="1">
    <source>
        <dbReference type="EMBL" id="KFM75747.1"/>
    </source>
</evidence>
<name>A0A087UEF8_STEMI</name>
<dbReference type="Proteomes" id="UP000054359">
    <property type="component" value="Unassembled WGS sequence"/>
</dbReference>
<protein>
    <submittedName>
        <fullName evidence="1">Uncharacterized protein</fullName>
    </submittedName>
</protein>
<organism evidence="1 2">
    <name type="scientific">Stegodyphus mimosarum</name>
    <name type="common">African social velvet spider</name>
    <dbReference type="NCBI Taxonomy" id="407821"/>
    <lineage>
        <taxon>Eukaryota</taxon>
        <taxon>Metazoa</taxon>
        <taxon>Ecdysozoa</taxon>
        <taxon>Arthropoda</taxon>
        <taxon>Chelicerata</taxon>
        <taxon>Arachnida</taxon>
        <taxon>Araneae</taxon>
        <taxon>Araneomorphae</taxon>
        <taxon>Entelegynae</taxon>
        <taxon>Eresoidea</taxon>
        <taxon>Eresidae</taxon>
        <taxon>Stegodyphus</taxon>
    </lineage>
</organism>
<reference evidence="1 2" key="1">
    <citation type="submission" date="2013-11" db="EMBL/GenBank/DDBJ databases">
        <title>Genome sequencing of Stegodyphus mimosarum.</title>
        <authorList>
            <person name="Bechsgaard J."/>
        </authorList>
    </citation>
    <scope>NUCLEOTIDE SEQUENCE [LARGE SCALE GENOMIC DNA]</scope>
</reference>
<dbReference type="AlphaFoldDB" id="A0A087UEF8"/>
<evidence type="ECO:0000313" key="2">
    <source>
        <dbReference type="Proteomes" id="UP000054359"/>
    </source>
</evidence>
<gene>
    <name evidence="1" type="ORF">X975_12048</name>
</gene>
<accession>A0A087UEF8</accession>